<dbReference type="GO" id="GO:0004764">
    <property type="term" value="F:shikimate 3-dehydrogenase (NADP+) activity"/>
    <property type="evidence" value="ECO:0007669"/>
    <property type="project" value="UniProtKB-UniRule"/>
</dbReference>
<dbReference type="UniPathway" id="UPA00053">
    <property type="reaction ID" value="UER00087"/>
</dbReference>
<feature type="binding site" evidence="8">
    <location>
        <position position="249"/>
    </location>
    <ligand>
        <name>shikimate</name>
        <dbReference type="ChEBI" id="CHEBI:36208"/>
    </ligand>
</feature>
<comment type="subunit">
    <text evidence="8">Homodimer.</text>
</comment>
<keyword evidence="3 8" id="KW-0028">Amino-acid biosynthesis</keyword>
<comment type="caution">
    <text evidence="12">The sequence shown here is derived from an EMBL/GenBank/DDBJ whole genome shotgun (WGS) entry which is preliminary data.</text>
</comment>
<evidence type="ECO:0000256" key="6">
    <source>
        <dbReference type="ARBA" id="ARBA00023141"/>
    </source>
</evidence>
<dbReference type="Pfam" id="PF08501">
    <property type="entry name" value="Shikimate_dh_N"/>
    <property type="match status" value="1"/>
</dbReference>
<keyword evidence="13" id="KW-1185">Reference proteome</keyword>
<sequence>MAFFTVFGNPVAHSLSPQIHDAFAAQHGLGIRYLPSLTSAGQFRRAVSDFFYCGGAGANVTVPFKESAYELVTHLTTRAAKARAVNTLIPLGFGQLLGDNTDGIGLITDLRVNCHQQLNQRAVVLLGAGGAARGALHALLEQPVASITVVNRTIARAEELAQDSQDSRVTACAFDALAITSGALVINATSISLTDKSGTASLPIATAELAKATCAYDMMYGAEPTVFMQQARSAGVTNVFDGLGMLVEQAAVAFKIWHDVQQLNTPQVIASLREKLKCK</sequence>
<feature type="domain" description="Shikimate dehydrogenase substrate binding N-terminal" evidence="10">
    <location>
        <begin position="6"/>
        <end position="88"/>
    </location>
</feature>
<dbReference type="EC" id="1.1.1.25" evidence="2 8"/>
<keyword evidence="5 8" id="KW-0560">Oxidoreductase</keyword>
<dbReference type="RefSeq" id="WP_092839790.1">
    <property type="nucleotide sequence ID" value="NZ_FPCF01000002.1"/>
</dbReference>
<feature type="binding site" evidence="8">
    <location>
        <begin position="151"/>
        <end position="156"/>
    </location>
    <ligand>
        <name>NADP(+)</name>
        <dbReference type="ChEBI" id="CHEBI:58349"/>
    </ligand>
</feature>
<dbReference type="NCBIfam" id="NF001310">
    <property type="entry name" value="PRK00258.1-2"/>
    <property type="match status" value="1"/>
</dbReference>
<evidence type="ECO:0000313" key="12">
    <source>
        <dbReference type="EMBL" id="RUO47979.1"/>
    </source>
</evidence>
<evidence type="ECO:0000256" key="3">
    <source>
        <dbReference type="ARBA" id="ARBA00022605"/>
    </source>
</evidence>
<dbReference type="FunFam" id="3.40.50.10860:FF:000006">
    <property type="entry name" value="Shikimate dehydrogenase (NADP(+))"/>
    <property type="match status" value="1"/>
</dbReference>
<comment type="caution">
    <text evidence="8">Lacks conserved residue(s) required for the propagation of feature annotation.</text>
</comment>
<reference evidence="13" key="1">
    <citation type="journal article" date="2018" name="Front. Microbiol.">
        <title>Genome-Based Analysis Reveals the Taxonomy and Diversity of the Family Idiomarinaceae.</title>
        <authorList>
            <person name="Liu Y."/>
            <person name="Lai Q."/>
            <person name="Shao Z."/>
        </authorList>
    </citation>
    <scope>NUCLEOTIDE SEQUENCE [LARGE SCALE GENOMIC DNA]</scope>
    <source>
        <strain evidence="13">908033</strain>
    </source>
</reference>
<name>A0A432XGU0_9GAMM</name>
<dbReference type="GO" id="GO:0009073">
    <property type="term" value="P:aromatic amino acid family biosynthetic process"/>
    <property type="evidence" value="ECO:0007669"/>
    <property type="project" value="UniProtKB-KW"/>
</dbReference>
<dbReference type="STRING" id="519452.SAMN04488139_1478"/>
<protein>
    <recommendedName>
        <fullName evidence="2 8">Shikimate dehydrogenase (NADP(+))</fullName>
        <shortName evidence="8">SDH</shortName>
        <ecNumber evidence="2 8">1.1.1.25</ecNumber>
    </recommendedName>
</protein>
<dbReference type="SUPFAM" id="SSF51735">
    <property type="entry name" value="NAD(P)-binding Rossmann-fold domains"/>
    <property type="match status" value="1"/>
</dbReference>
<evidence type="ECO:0000256" key="8">
    <source>
        <dbReference type="HAMAP-Rule" id="MF_00222"/>
    </source>
</evidence>
<accession>A0A432XGU0</accession>
<evidence type="ECO:0000256" key="4">
    <source>
        <dbReference type="ARBA" id="ARBA00022857"/>
    </source>
</evidence>
<dbReference type="Pfam" id="PF01488">
    <property type="entry name" value="Shikimate_DH"/>
    <property type="match status" value="1"/>
</dbReference>
<dbReference type="GO" id="GO:0005829">
    <property type="term" value="C:cytosol"/>
    <property type="evidence" value="ECO:0007669"/>
    <property type="project" value="TreeGrafter"/>
</dbReference>
<evidence type="ECO:0000256" key="2">
    <source>
        <dbReference type="ARBA" id="ARBA00012962"/>
    </source>
</evidence>
<dbReference type="AlphaFoldDB" id="A0A432XGU0"/>
<dbReference type="SUPFAM" id="SSF53223">
    <property type="entry name" value="Aminoacid dehydrogenase-like, N-terminal domain"/>
    <property type="match status" value="1"/>
</dbReference>
<feature type="binding site" evidence="8">
    <location>
        <position position="86"/>
    </location>
    <ligand>
        <name>shikimate</name>
        <dbReference type="ChEBI" id="CHEBI:36208"/>
    </ligand>
</feature>
<feature type="domain" description="Quinate/shikimate 5-dehydrogenase/glutamyl-tRNA reductase" evidence="9">
    <location>
        <begin position="115"/>
        <end position="190"/>
    </location>
</feature>
<dbReference type="Gene3D" id="3.40.50.10860">
    <property type="entry name" value="Leucine Dehydrogenase, chain A, domain 1"/>
    <property type="match status" value="1"/>
</dbReference>
<dbReference type="Proteomes" id="UP000286985">
    <property type="component" value="Unassembled WGS sequence"/>
</dbReference>
<dbReference type="InterPro" id="IPR006151">
    <property type="entry name" value="Shikm_DH/Glu-tRNA_Rdtase"/>
</dbReference>
<proteinExistence type="inferred from homology"/>
<dbReference type="InterPro" id="IPR013708">
    <property type="entry name" value="Shikimate_DH-bd_N"/>
</dbReference>
<dbReference type="InterPro" id="IPR036291">
    <property type="entry name" value="NAD(P)-bd_dom_sf"/>
</dbReference>
<feature type="binding site" evidence="8">
    <location>
        <position position="102"/>
    </location>
    <ligand>
        <name>shikimate</name>
        <dbReference type="ChEBI" id="CHEBI:36208"/>
    </ligand>
</feature>
<comment type="function">
    <text evidence="8">Involved in the biosynthesis of the chorismate, which leads to the biosynthesis of aromatic amino acids. Catalyzes the reversible NADPH linked reduction of 3-dehydroshikimate (DHSA) to yield shikimate (SA).</text>
</comment>
<dbReference type="GO" id="GO:0050661">
    <property type="term" value="F:NADP binding"/>
    <property type="evidence" value="ECO:0007669"/>
    <property type="project" value="InterPro"/>
</dbReference>
<dbReference type="InterPro" id="IPR022893">
    <property type="entry name" value="Shikimate_DH_fam"/>
</dbReference>
<feature type="domain" description="SDH C-terminal" evidence="11">
    <location>
        <begin position="242"/>
        <end position="268"/>
    </location>
</feature>
<dbReference type="PANTHER" id="PTHR21089:SF1">
    <property type="entry name" value="BIFUNCTIONAL 3-DEHYDROQUINATE DEHYDRATASE_SHIKIMATE DEHYDROGENASE, CHLOROPLASTIC"/>
    <property type="match status" value="1"/>
</dbReference>
<feature type="active site" description="Proton acceptor" evidence="8">
    <location>
        <position position="65"/>
    </location>
</feature>
<dbReference type="HAMAP" id="MF_00222">
    <property type="entry name" value="Shikimate_DH_AroE"/>
    <property type="match status" value="1"/>
</dbReference>
<dbReference type="CDD" id="cd01065">
    <property type="entry name" value="NAD_bind_Shikimate_DH"/>
    <property type="match status" value="1"/>
</dbReference>
<comment type="catalytic activity">
    <reaction evidence="7 8">
        <text>shikimate + NADP(+) = 3-dehydroshikimate + NADPH + H(+)</text>
        <dbReference type="Rhea" id="RHEA:17737"/>
        <dbReference type="ChEBI" id="CHEBI:15378"/>
        <dbReference type="ChEBI" id="CHEBI:16630"/>
        <dbReference type="ChEBI" id="CHEBI:36208"/>
        <dbReference type="ChEBI" id="CHEBI:57783"/>
        <dbReference type="ChEBI" id="CHEBI:58349"/>
        <dbReference type="EC" id="1.1.1.25"/>
    </reaction>
</comment>
<evidence type="ECO:0000256" key="1">
    <source>
        <dbReference type="ARBA" id="ARBA00004871"/>
    </source>
</evidence>
<evidence type="ECO:0000256" key="5">
    <source>
        <dbReference type="ARBA" id="ARBA00023002"/>
    </source>
</evidence>
<dbReference type="InterPro" id="IPR041121">
    <property type="entry name" value="SDH_C"/>
</dbReference>
<evidence type="ECO:0000256" key="7">
    <source>
        <dbReference type="ARBA" id="ARBA00049442"/>
    </source>
</evidence>
<feature type="binding site" evidence="8">
    <location>
        <position position="218"/>
    </location>
    <ligand>
        <name>NADP(+)</name>
        <dbReference type="ChEBI" id="CHEBI:58349"/>
    </ligand>
</feature>
<evidence type="ECO:0000259" key="9">
    <source>
        <dbReference type="Pfam" id="PF01488"/>
    </source>
</evidence>
<keyword evidence="4 8" id="KW-0521">NADP</keyword>
<feature type="binding site" evidence="8">
    <location>
        <position position="242"/>
    </location>
    <ligand>
        <name>NADP(+)</name>
        <dbReference type="ChEBI" id="CHEBI:58349"/>
    </ligand>
</feature>
<feature type="binding site" evidence="8">
    <location>
        <begin position="127"/>
        <end position="131"/>
    </location>
    <ligand>
        <name>NADP(+)</name>
        <dbReference type="ChEBI" id="CHEBI:58349"/>
    </ligand>
</feature>
<organism evidence="12 13">
    <name type="scientific">Pseudidiomarina donghaiensis</name>
    <dbReference type="NCBI Taxonomy" id="519452"/>
    <lineage>
        <taxon>Bacteria</taxon>
        <taxon>Pseudomonadati</taxon>
        <taxon>Pseudomonadota</taxon>
        <taxon>Gammaproteobacteria</taxon>
        <taxon>Alteromonadales</taxon>
        <taxon>Idiomarinaceae</taxon>
        <taxon>Pseudidiomarina</taxon>
    </lineage>
</organism>
<dbReference type="OrthoDB" id="9776868at2"/>
<comment type="pathway">
    <text evidence="1 8">Metabolic intermediate biosynthesis; chorismate biosynthesis; chorismate from D-erythrose 4-phosphate and phosphoenolpyruvate: step 4/7.</text>
</comment>
<dbReference type="GO" id="GO:0009423">
    <property type="term" value="P:chorismate biosynthetic process"/>
    <property type="evidence" value="ECO:0007669"/>
    <property type="project" value="UniProtKB-UniRule"/>
</dbReference>
<dbReference type="GO" id="GO:0019632">
    <property type="term" value="P:shikimate metabolic process"/>
    <property type="evidence" value="ECO:0007669"/>
    <property type="project" value="InterPro"/>
</dbReference>
<feature type="binding site" evidence="8">
    <location>
        <position position="220"/>
    </location>
    <ligand>
        <name>shikimate</name>
        <dbReference type="ChEBI" id="CHEBI:36208"/>
    </ligand>
</feature>
<dbReference type="InterPro" id="IPR046346">
    <property type="entry name" value="Aminoacid_DH-like_N_sf"/>
</dbReference>
<feature type="binding site" evidence="8">
    <location>
        <position position="61"/>
    </location>
    <ligand>
        <name>shikimate</name>
        <dbReference type="ChEBI" id="CHEBI:36208"/>
    </ligand>
</feature>
<evidence type="ECO:0000259" key="11">
    <source>
        <dbReference type="Pfam" id="PF18317"/>
    </source>
</evidence>
<dbReference type="Gene3D" id="3.40.50.720">
    <property type="entry name" value="NAD(P)-binding Rossmann-like Domain"/>
    <property type="match status" value="1"/>
</dbReference>
<dbReference type="EMBL" id="PIPU01000003">
    <property type="protein sequence ID" value="RUO47979.1"/>
    <property type="molecule type" value="Genomic_DNA"/>
</dbReference>
<keyword evidence="6 8" id="KW-0057">Aromatic amino acid biosynthesis</keyword>
<dbReference type="PANTHER" id="PTHR21089">
    <property type="entry name" value="SHIKIMATE DEHYDROGENASE"/>
    <property type="match status" value="1"/>
</dbReference>
<comment type="similarity">
    <text evidence="8">Belongs to the shikimate dehydrogenase family.</text>
</comment>
<evidence type="ECO:0000259" key="10">
    <source>
        <dbReference type="Pfam" id="PF08501"/>
    </source>
</evidence>
<gene>
    <name evidence="8" type="primary">aroE</name>
    <name evidence="12" type="ORF">CWE24_08295</name>
</gene>
<dbReference type="NCBIfam" id="TIGR00507">
    <property type="entry name" value="aroE"/>
    <property type="match status" value="1"/>
</dbReference>
<dbReference type="GO" id="GO:0008652">
    <property type="term" value="P:amino acid biosynthetic process"/>
    <property type="evidence" value="ECO:0007669"/>
    <property type="project" value="UniProtKB-KW"/>
</dbReference>
<dbReference type="InterPro" id="IPR011342">
    <property type="entry name" value="Shikimate_DH"/>
</dbReference>
<feature type="binding site" evidence="8">
    <location>
        <begin position="14"/>
        <end position="16"/>
    </location>
    <ligand>
        <name>shikimate</name>
        <dbReference type="ChEBI" id="CHEBI:36208"/>
    </ligand>
</feature>
<dbReference type="Pfam" id="PF18317">
    <property type="entry name" value="SDH_C"/>
    <property type="match status" value="1"/>
</dbReference>
<evidence type="ECO:0000313" key="13">
    <source>
        <dbReference type="Proteomes" id="UP000286985"/>
    </source>
</evidence>